<name>A0A7S1F9K2_NOCSC</name>
<evidence type="ECO:0000256" key="10">
    <source>
        <dbReference type="ARBA" id="ARBA00023303"/>
    </source>
</evidence>
<comment type="subcellular location">
    <subcellularLocation>
        <location evidence="1 11">Membrane</location>
        <topology evidence="1 11">Multi-pass membrane protein</topology>
    </subcellularLocation>
</comment>
<dbReference type="GO" id="GO:0005886">
    <property type="term" value="C:plasma membrane"/>
    <property type="evidence" value="ECO:0007669"/>
    <property type="project" value="TreeGrafter"/>
</dbReference>
<evidence type="ECO:0000256" key="1">
    <source>
        <dbReference type="ARBA" id="ARBA00004141"/>
    </source>
</evidence>
<dbReference type="AlphaFoldDB" id="A0A7S1F9K2"/>
<dbReference type="SUPFAM" id="SSF81296">
    <property type="entry name" value="E set domains"/>
    <property type="match status" value="1"/>
</dbReference>
<organism evidence="16">
    <name type="scientific">Noctiluca scintillans</name>
    <name type="common">Sea sparkle</name>
    <name type="synonym">Red tide dinoflagellate</name>
    <dbReference type="NCBI Taxonomy" id="2966"/>
    <lineage>
        <taxon>Eukaryota</taxon>
        <taxon>Sar</taxon>
        <taxon>Alveolata</taxon>
        <taxon>Dinophyceae</taxon>
        <taxon>Noctilucales</taxon>
        <taxon>Noctilucaceae</taxon>
        <taxon>Noctiluca</taxon>
    </lineage>
</organism>
<keyword evidence="4 11" id="KW-0812">Transmembrane</keyword>
<feature type="transmembrane region" description="Helical" evidence="13">
    <location>
        <begin position="65"/>
        <end position="87"/>
    </location>
</feature>
<dbReference type="GO" id="GO:0034702">
    <property type="term" value="C:monoatomic ion channel complex"/>
    <property type="evidence" value="ECO:0007669"/>
    <property type="project" value="UniProtKB-KW"/>
</dbReference>
<feature type="transmembrane region" description="Helical" evidence="13">
    <location>
        <begin position="128"/>
        <end position="150"/>
    </location>
</feature>
<gene>
    <name evidence="16" type="ORF">NSCI0253_LOCUS26269</name>
</gene>
<keyword evidence="3 11" id="KW-0633">Potassium transport</keyword>
<dbReference type="PANTHER" id="PTHR11767">
    <property type="entry name" value="INWARD RECTIFIER POTASSIUM CHANNEL"/>
    <property type="match status" value="1"/>
</dbReference>
<reference evidence="16" key="1">
    <citation type="submission" date="2021-01" db="EMBL/GenBank/DDBJ databases">
        <authorList>
            <person name="Corre E."/>
            <person name="Pelletier E."/>
            <person name="Niang G."/>
            <person name="Scheremetjew M."/>
            <person name="Finn R."/>
            <person name="Kale V."/>
            <person name="Holt S."/>
            <person name="Cochrane G."/>
            <person name="Meng A."/>
            <person name="Brown T."/>
            <person name="Cohen L."/>
        </authorList>
    </citation>
    <scope>NUCLEOTIDE SEQUENCE</scope>
</reference>
<proteinExistence type="inferred from homology"/>
<comment type="similarity">
    <text evidence="11">Belongs to the inward rectifier-type potassium channel (TC 1.A.2.1) family.</text>
</comment>
<keyword evidence="9 13" id="KW-0472">Membrane</keyword>
<evidence type="ECO:0008006" key="17">
    <source>
        <dbReference type="Google" id="ProtNLM"/>
    </source>
</evidence>
<dbReference type="GO" id="GO:1990573">
    <property type="term" value="P:potassium ion import across plasma membrane"/>
    <property type="evidence" value="ECO:0007669"/>
    <property type="project" value="TreeGrafter"/>
</dbReference>
<dbReference type="GO" id="GO:0034765">
    <property type="term" value="P:regulation of monoatomic ion transmembrane transport"/>
    <property type="evidence" value="ECO:0007669"/>
    <property type="project" value="TreeGrafter"/>
</dbReference>
<dbReference type="PANTHER" id="PTHR11767:SF103">
    <property type="entry name" value="POTASSIUM CHANNEL INWARDLY RECTIFYING TRANSMEMBRANE DOMAIN-CONTAINING PROTEIN"/>
    <property type="match status" value="1"/>
</dbReference>
<evidence type="ECO:0000256" key="11">
    <source>
        <dbReference type="RuleBase" id="RU003822"/>
    </source>
</evidence>
<dbReference type="InterPro" id="IPR040445">
    <property type="entry name" value="Kir_TM"/>
</dbReference>
<evidence type="ECO:0000256" key="8">
    <source>
        <dbReference type="ARBA" id="ARBA00023065"/>
    </source>
</evidence>
<dbReference type="GO" id="GO:0005242">
    <property type="term" value="F:inward rectifier potassium channel activity"/>
    <property type="evidence" value="ECO:0007669"/>
    <property type="project" value="InterPro"/>
</dbReference>
<dbReference type="InterPro" id="IPR041647">
    <property type="entry name" value="IRK_C"/>
</dbReference>
<keyword evidence="8 11" id="KW-0406">Ion transport</keyword>
<dbReference type="Gene3D" id="1.10.287.70">
    <property type="match status" value="1"/>
</dbReference>
<sequence>MHVPLLHLTDFFGVCETSVPRLLDREGAYHQSIGRMKIKRINTGRWHLRHRDPFHSLVNISTGKLYAVCVLIILGSWVLFAGLFRMVSHNCGLGANTMLKAFYLAIETIETIGYGVSDPYFEGCWSGAVVLSAAALWESVLNAVLISIIYTRISRSQNRAVSIVFTEKALLVEMHGAWFFMFQVCDFRKHQVCEAHVRLYAVQHGEDEGVSFQTRAMRLEHPDDSLGGMLLLALPQLVVHRIDAWSPLCPKKSQWTSRSSRATSFRYPQVLERRSDAESGSREALAPEPPAPSLDDLVQHLATGQFEVICLVEGEDAISSNTLQARHSYTVNDIVVNGSFQRCVSRDRDGTCVVDFERFHEIIERGSDGEMVVQSMP</sequence>
<evidence type="ECO:0000259" key="14">
    <source>
        <dbReference type="Pfam" id="PF01007"/>
    </source>
</evidence>
<evidence type="ECO:0000256" key="3">
    <source>
        <dbReference type="ARBA" id="ARBA00022538"/>
    </source>
</evidence>
<evidence type="ECO:0000256" key="2">
    <source>
        <dbReference type="ARBA" id="ARBA00022448"/>
    </source>
</evidence>
<keyword evidence="10 11" id="KW-0407">Ion channel</keyword>
<evidence type="ECO:0000256" key="9">
    <source>
        <dbReference type="ARBA" id="ARBA00023136"/>
    </source>
</evidence>
<feature type="domain" description="Inward rectifier potassium channel C-terminal" evidence="15">
    <location>
        <begin position="298"/>
        <end position="364"/>
    </location>
</feature>
<dbReference type="Pfam" id="PF17655">
    <property type="entry name" value="IRK_C"/>
    <property type="match status" value="2"/>
</dbReference>
<evidence type="ECO:0000313" key="16">
    <source>
        <dbReference type="EMBL" id="CAD8851919.1"/>
    </source>
</evidence>
<feature type="region of interest" description="Disordered" evidence="12">
    <location>
        <begin position="272"/>
        <end position="292"/>
    </location>
</feature>
<feature type="domain" description="Inward rectifier potassium channel C-terminal" evidence="15">
    <location>
        <begin position="163"/>
        <end position="250"/>
    </location>
</feature>
<dbReference type="Gene3D" id="2.60.40.1400">
    <property type="entry name" value="G protein-activated inward rectifier potassium channel 1"/>
    <property type="match status" value="1"/>
</dbReference>
<dbReference type="EMBL" id="HBFQ01037211">
    <property type="protein sequence ID" value="CAD8851919.1"/>
    <property type="molecule type" value="Transcribed_RNA"/>
</dbReference>
<evidence type="ECO:0000256" key="6">
    <source>
        <dbReference type="ARBA" id="ARBA00022958"/>
    </source>
</evidence>
<evidence type="ECO:0000256" key="5">
    <source>
        <dbReference type="ARBA" id="ARBA00022882"/>
    </source>
</evidence>
<dbReference type="InterPro" id="IPR013518">
    <property type="entry name" value="K_chnl_inward-rec_Kir_cyto"/>
</dbReference>
<feature type="transmembrane region" description="Helical" evidence="13">
    <location>
        <begin position="99"/>
        <end position="116"/>
    </location>
</feature>
<feature type="compositionally biased region" description="Basic and acidic residues" evidence="12">
    <location>
        <begin position="272"/>
        <end position="281"/>
    </location>
</feature>
<keyword evidence="7 13" id="KW-1133">Transmembrane helix</keyword>
<feature type="domain" description="Potassium channel inwardly rectifying transmembrane" evidence="14">
    <location>
        <begin position="76"/>
        <end position="155"/>
    </location>
</feature>
<accession>A0A7S1F9K2</accession>
<evidence type="ECO:0000256" key="7">
    <source>
        <dbReference type="ARBA" id="ARBA00022989"/>
    </source>
</evidence>
<evidence type="ECO:0000259" key="15">
    <source>
        <dbReference type="Pfam" id="PF17655"/>
    </source>
</evidence>
<evidence type="ECO:0000256" key="4">
    <source>
        <dbReference type="ARBA" id="ARBA00022692"/>
    </source>
</evidence>
<dbReference type="SUPFAM" id="SSF81324">
    <property type="entry name" value="Voltage-gated potassium channels"/>
    <property type="match status" value="1"/>
</dbReference>
<keyword evidence="5 11" id="KW-0851">Voltage-gated channel</keyword>
<evidence type="ECO:0000256" key="12">
    <source>
        <dbReference type="SAM" id="MobiDB-lite"/>
    </source>
</evidence>
<dbReference type="Pfam" id="PF01007">
    <property type="entry name" value="IRK"/>
    <property type="match status" value="1"/>
</dbReference>
<protein>
    <recommendedName>
        <fullName evidence="17">Inward rectifier potassium channel C-terminal domain-containing protein</fullName>
    </recommendedName>
</protein>
<dbReference type="InterPro" id="IPR016449">
    <property type="entry name" value="K_chnl_inward-rec_Kir"/>
</dbReference>
<evidence type="ECO:0000256" key="13">
    <source>
        <dbReference type="SAM" id="Phobius"/>
    </source>
</evidence>
<keyword evidence="2 11" id="KW-0813">Transport</keyword>
<dbReference type="InterPro" id="IPR014756">
    <property type="entry name" value="Ig_E-set"/>
</dbReference>
<keyword evidence="6 11" id="KW-0630">Potassium</keyword>